<evidence type="ECO:0008006" key="3">
    <source>
        <dbReference type="Google" id="ProtNLM"/>
    </source>
</evidence>
<gene>
    <name evidence="1" type="ORF">BZARG_2381</name>
</gene>
<sequence length="135" mass="15590">MNIDSNTTLEFYQNLGKLFYAIAAADNVVRDEEIKKVEELVKEYWIHKNITPLVSKNISEQIIMSTFNELNKFKSYNTNDCFSSFISFKKQNEFMFTSKLNSLILKTVGKISASFSGQNKAELIMLARLNIELKK</sequence>
<dbReference type="eggNOG" id="ENOG5032T50">
    <property type="taxonomic scope" value="Bacteria"/>
</dbReference>
<comment type="caution">
    <text evidence="1">The sequence shown here is derived from an EMBL/GenBank/DDBJ whole genome shotgun (WGS) entry which is preliminary data.</text>
</comment>
<dbReference type="STRING" id="1046627.BZARG_2381"/>
<keyword evidence="2" id="KW-1185">Reference proteome</keyword>
<organism evidence="1 2">
    <name type="scientific">Bizionia argentinensis JUB59</name>
    <dbReference type="NCBI Taxonomy" id="1046627"/>
    <lineage>
        <taxon>Bacteria</taxon>
        <taxon>Pseudomonadati</taxon>
        <taxon>Bacteroidota</taxon>
        <taxon>Flavobacteriia</taxon>
        <taxon>Flavobacteriales</taxon>
        <taxon>Flavobacteriaceae</taxon>
        <taxon>Bizionia</taxon>
    </lineage>
</organism>
<dbReference type="EMBL" id="AFXZ01000015">
    <property type="protein sequence ID" value="EGV43898.1"/>
    <property type="molecule type" value="Genomic_DNA"/>
</dbReference>
<evidence type="ECO:0000313" key="2">
    <source>
        <dbReference type="Proteomes" id="UP000003730"/>
    </source>
</evidence>
<name>G2ECD9_9FLAO</name>
<dbReference type="OrthoDB" id="979732at2"/>
<dbReference type="Proteomes" id="UP000003730">
    <property type="component" value="Unassembled WGS sequence"/>
</dbReference>
<reference evidence="1 2" key="1">
    <citation type="journal article" date="2008" name="Int. J. Syst. Evol. Microbiol.">
        <title>Bizionia argentinensis sp. nov., isolated from surface marine water in Antarctica.</title>
        <authorList>
            <person name="Bercovich A."/>
            <person name="Vazquez S.C."/>
            <person name="Yankilevich P."/>
            <person name="Coria S.H."/>
            <person name="Foti M."/>
            <person name="Hernandez E."/>
            <person name="Vidal A."/>
            <person name="Ruberto L."/>
            <person name="Melo C."/>
            <person name="Marenssi S."/>
            <person name="Criscuolo M."/>
            <person name="Memoli M."/>
            <person name="Arguelles M."/>
            <person name="Mac Cormack W.P."/>
        </authorList>
    </citation>
    <scope>NUCLEOTIDE SEQUENCE [LARGE SCALE GENOMIC DNA]</scope>
    <source>
        <strain evidence="1 2">JUB59</strain>
    </source>
</reference>
<evidence type="ECO:0000313" key="1">
    <source>
        <dbReference type="EMBL" id="EGV43898.1"/>
    </source>
</evidence>
<protein>
    <recommendedName>
        <fullName evidence="3">TerB family tellurite resistance protein</fullName>
    </recommendedName>
</protein>
<dbReference type="SUPFAM" id="SSF158682">
    <property type="entry name" value="TerB-like"/>
    <property type="match status" value="1"/>
</dbReference>
<proteinExistence type="predicted"/>
<dbReference type="AlphaFoldDB" id="G2ECD9"/>
<dbReference type="InterPro" id="IPR029024">
    <property type="entry name" value="TerB-like"/>
</dbReference>
<accession>G2ECD9</accession>
<dbReference type="RefSeq" id="WP_008636273.1">
    <property type="nucleotide sequence ID" value="NZ_AFXZ01000015.1"/>
</dbReference>
<dbReference type="PATRIC" id="fig|1046627.3.peg.1195"/>